<proteinExistence type="predicted"/>
<evidence type="ECO:0000313" key="3">
    <source>
        <dbReference type="Proteomes" id="UP001254257"/>
    </source>
</evidence>
<dbReference type="InterPro" id="IPR036390">
    <property type="entry name" value="WH_DNA-bd_sf"/>
</dbReference>
<dbReference type="SMART" id="SM00347">
    <property type="entry name" value="HTH_MARR"/>
    <property type="match status" value="1"/>
</dbReference>
<evidence type="ECO:0000259" key="1">
    <source>
        <dbReference type="PROSITE" id="PS50995"/>
    </source>
</evidence>
<keyword evidence="3" id="KW-1185">Reference proteome</keyword>
<comment type="caution">
    <text evidence="2">The sequence shown here is derived from an EMBL/GenBank/DDBJ whole genome shotgun (WGS) entry which is preliminary data.</text>
</comment>
<dbReference type="EMBL" id="JAWDID010000008">
    <property type="protein sequence ID" value="MDU0339805.1"/>
    <property type="molecule type" value="Genomic_DNA"/>
</dbReference>
<dbReference type="Proteomes" id="UP001254257">
    <property type="component" value="Unassembled WGS sequence"/>
</dbReference>
<reference evidence="2 3" key="1">
    <citation type="submission" date="2023-09" db="EMBL/GenBank/DDBJ databases">
        <title>Whole genome shotgun sequencing (WGS) of Bosea sp. ZW T0_25, isolated from stored onions (Allium cepa).</title>
        <authorList>
            <person name="Stoll D.A."/>
            <person name="Huch M."/>
        </authorList>
    </citation>
    <scope>NUCLEOTIDE SEQUENCE [LARGE SCALE GENOMIC DNA]</scope>
    <source>
        <strain evidence="2 3">ZW T0_25</strain>
    </source>
</reference>
<protein>
    <submittedName>
        <fullName evidence="2">MarR family winged helix-turn-helix transcriptional regulator</fullName>
    </submittedName>
</protein>
<dbReference type="InterPro" id="IPR000835">
    <property type="entry name" value="HTH_MarR-typ"/>
</dbReference>
<dbReference type="InterPro" id="IPR036388">
    <property type="entry name" value="WH-like_DNA-bd_sf"/>
</dbReference>
<dbReference type="Gene3D" id="1.10.10.10">
    <property type="entry name" value="Winged helix-like DNA-binding domain superfamily/Winged helix DNA-binding domain"/>
    <property type="match status" value="1"/>
</dbReference>
<organism evidence="2 3">
    <name type="scientific">Bosea rubneri</name>
    <dbReference type="NCBI Taxonomy" id="3075434"/>
    <lineage>
        <taxon>Bacteria</taxon>
        <taxon>Pseudomonadati</taxon>
        <taxon>Pseudomonadota</taxon>
        <taxon>Alphaproteobacteria</taxon>
        <taxon>Hyphomicrobiales</taxon>
        <taxon>Boseaceae</taxon>
        <taxon>Bosea</taxon>
    </lineage>
</organism>
<dbReference type="PROSITE" id="PS50995">
    <property type="entry name" value="HTH_MARR_2"/>
    <property type="match status" value="1"/>
</dbReference>
<evidence type="ECO:0000313" key="2">
    <source>
        <dbReference type="EMBL" id="MDU0339805.1"/>
    </source>
</evidence>
<name>A0ABU3S4U6_9HYPH</name>
<dbReference type="Pfam" id="PF01978">
    <property type="entry name" value="TrmB"/>
    <property type="match status" value="1"/>
</dbReference>
<dbReference type="SUPFAM" id="SSF46785">
    <property type="entry name" value="Winged helix' DNA-binding domain"/>
    <property type="match status" value="1"/>
</dbReference>
<accession>A0ABU3S4U6</accession>
<sequence length="157" mass="17102">MRDSAKAMLTGNAITTGYRISFLANYLMGAIYARVQADLGFNRAEAAILFCLAHMAPLSGIEIAEMTGRPRNSISPAVGKLLRLGMIVKEPAEQNRKIELLSLTGEGKAMSEKVVAYFVARERPMLEPLASAADRAALDGLLARLIFRSDDWLDTTV</sequence>
<gene>
    <name evidence="2" type="ORF">RKE40_07930</name>
</gene>
<feature type="domain" description="HTH marR-type" evidence="1">
    <location>
        <begin position="1"/>
        <end position="147"/>
    </location>
</feature>
<dbReference type="RefSeq" id="WP_316017689.1">
    <property type="nucleotide sequence ID" value="NZ_JAWDID010000008.1"/>
</dbReference>
<dbReference type="InterPro" id="IPR002831">
    <property type="entry name" value="Tscrpt_reg_TrmB_N"/>
</dbReference>